<gene>
    <name evidence="1" type="ORF">NCTC11388_03960</name>
</gene>
<reference evidence="1 2" key="1">
    <citation type="submission" date="2018-06" db="EMBL/GenBank/DDBJ databases">
        <authorList>
            <consortium name="Pathogen Informatics"/>
            <person name="Doyle S."/>
        </authorList>
    </citation>
    <scope>NUCLEOTIDE SEQUENCE [LARGE SCALE GENOMIC DNA]</scope>
    <source>
        <strain evidence="1 2">NCTC11388</strain>
    </source>
</reference>
<protein>
    <submittedName>
        <fullName evidence="1">Uncharacterized protein</fullName>
    </submittedName>
</protein>
<evidence type="ECO:0000313" key="2">
    <source>
        <dbReference type="Proteomes" id="UP000254893"/>
    </source>
</evidence>
<name>A0A380CSC1_SPHSI</name>
<evidence type="ECO:0000313" key="1">
    <source>
        <dbReference type="EMBL" id="SUJ26433.1"/>
    </source>
</evidence>
<accession>A0A380CSC1</accession>
<dbReference type="RefSeq" id="WP_115171325.1">
    <property type="nucleotide sequence ID" value="NZ_UGYW01000002.1"/>
</dbReference>
<proteinExistence type="predicted"/>
<organism evidence="1 2">
    <name type="scientific">Sphingobacterium spiritivorum</name>
    <name type="common">Flavobacterium spiritivorum</name>
    <dbReference type="NCBI Taxonomy" id="258"/>
    <lineage>
        <taxon>Bacteria</taxon>
        <taxon>Pseudomonadati</taxon>
        <taxon>Bacteroidota</taxon>
        <taxon>Sphingobacteriia</taxon>
        <taxon>Sphingobacteriales</taxon>
        <taxon>Sphingobacteriaceae</taxon>
        <taxon>Sphingobacterium</taxon>
    </lineage>
</organism>
<dbReference type="EMBL" id="UGYW01000002">
    <property type="protein sequence ID" value="SUJ26433.1"/>
    <property type="molecule type" value="Genomic_DNA"/>
</dbReference>
<dbReference type="AlphaFoldDB" id="A0A380CSC1"/>
<sequence>MEQIYNRLLELIEAKQEPTDAKELEIYNQLKKIRWIDMDKGQLEFYETRPAVAFPCALIKIEIAKTENLGSNVQRCFGRGTIRLAFDYVGETAAKTPTALRQQSLEYFDILQAVYLAVQGKTGGAGKFDRQSAVEENRPDGLKVLNMPFATNWIDKSAS</sequence>
<dbReference type="Proteomes" id="UP000254893">
    <property type="component" value="Unassembled WGS sequence"/>
</dbReference>